<organism evidence="1 2">
    <name type="scientific">Paramecium octaurelia</name>
    <dbReference type="NCBI Taxonomy" id="43137"/>
    <lineage>
        <taxon>Eukaryota</taxon>
        <taxon>Sar</taxon>
        <taxon>Alveolata</taxon>
        <taxon>Ciliophora</taxon>
        <taxon>Intramacronucleata</taxon>
        <taxon>Oligohymenophorea</taxon>
        <taxon>Peniculida</taxon>
        <taxon>Parameciidae</taxon>
        <taxon>Paramecium</taxon>
    </lineage>
</organism>
<evidence type="ECO:0000313" key="2">
    <source>
        <dbReference type="Proteomes" id="UP000683925"/>
    </source>
</evidence>
<evidence type="ECO:0000313" key="1">
    <source>
        <dbReference type="EMBL" id="CAD8214566.1"/>
    </source>
</evidence>
<reference evidence="1" key="1">
    <citation type="submission" date="2021-01" db="EMBL/GenBank/DDBJ databases">
        <authorList>
            <consortium name="Genoscope - CEA"/>
            <person name="William W."/>
        </authorList>
    </citation>
    <scope>NUCLEOTIDE SEQUENCE</scope>
</reference>
<dbReference type="AlphaFoldDB" id="A0A8S1YIH9"/>
<protein>
    <submittedName>
        <fullName evidence="1">Uncharacterized protein</fullName>
    </submittedName>
</protein>
<dbReference type="EMBL" id="CAJJDP010000186">
    <property type="protein sequence ID" value="CAD8214566.1"/>
    <property type="molecule type" value="Genomic_DNA"/>
</dbReference>
<accession>A0A8S1YIH9</accession>
<dbReference type="PANTHER" id="PTHR33706">
    <property type="entry name" value="MORN VARIANT REPEAT PROTEIN"/>
    <property type="match status" value="1"/>
</dbReference>
<keyword evidence="2" id="KW-1185">Reference proteome</keyword>
<sequence>MTNLEQINYLYWKGCYGNNIQRVGYWMATWDGEALINDGGHYKDDGRKEGNWVEIVSTFCNLCIIFEYQILQLKFMKQESMRMAQEREDGSMSIKIKSQEVMSIVSKGKRKDYGKNYKKDFRIVPRFFIMGSTGVVRNLVDGIQLDQPYQQQARVDIEVSDEFNVNSQITYNGEYKNGKKVGSWDIMHREHSNYTFKFVGGGSYDELGEGIKIGKWIELFMIFIIIAKSHTGGSIKMEKKLVVGIFCLGMILFIHFNQSEVNHIIQYVRDLNLVNELNCQRDLMIILKQYILVNKWQKSWQMGCCVQRAFKQSI</sequence>
<name>A0A8S1YIH9_PAROT</name>
<gene>
    <name evidence="1" type="ORF">POCTA_138.1.T1820008</name>
</gene>
<dbReference type="PANTHER" id="PTHR33706:SF1">
    <property type="entry name" value="TPR REPEAT PROTEIN"/>
    <property type="match status" value="1"/>
</dbReference>
<comment type="caution">
    <text evidence="1">The sequence shown here is derived from an EMBL/GenBank/DDBJ whole genome shotgun (WGS) entry which is preliminary data.</text>
</comment>
<proteinExistence type="predicted"/>
<dbReference type="Proteomes" id="UP000683925">
    <property type="component" value="Unassembled WGS sequence"/>
</dbReference>